<dbReference type="EC" id="4.1.2.25" evidence="1"/>
<feature type="binding site" evidence="1">
    <location>
        <position position="20"/>
    </location>
    <ligand>
        <name>substrate</name>
    </ligand>
</feature>
<dbReference type="GeneID" id="2844002"/>
<dbReference type="RefSeq" id="WP_011177019.1">
    <property type="nucleotide sequence ID" value="NC_005877.1"/>
</dbReference>
<organism evidence="3 4">
    <name type="scientific">Picrophilus torridus (strain ATCC 700027 / DSM 9790 / JCM 10055 / NBRC 100828 / KAW 2/3)</name>
    <dbReference type="NCBI Taxonomy" id="1122961"/>
    <lineage>
        <taxon>Archaea</taxon>
        <taxon>Methanobacteriati</taxon>
        <taxon>Thermoplasmatota</taxon>
        <taxon>Thermoplasmata</taxon>
        <taxon>Thermoplasmatales</taxon>
        <taxon>Picrophilaceae</taxon>
        <taxon>Picrophilus</taxon>
    </lineage>
</organism>
<name>A0A8G2FXX0_PICTO</name>
<evidence type="ECO:0000256" key="1">
    <source>
        <dbReference type="HAMAP-Rule" id="MF_02130"/>
    </source>
</evidence>
<keyword evidence="1" id="KW-0456">Lyase</keyword>
<dbReference type="InterPro" id="IPR027508">
    <property type="entry name" value="DHN_aldolase_MptD"/>
</dbReference>
<accession>A0A8G2FXX0</accession>
<evidence type="ECO:0000313" key="4">
    <source>
        <dbReference type="Proteomes" id="UP000192315"/>
    </source>
</evidence>
<reference evidence="3 4" key="1">
    <citation type="submission" date="2017-04" db="EMBL/GenBank/DDBJ databases">
        <authorList>
            <person name="Varghese N."/>
            <person name="Submissions S."/>
        </authorList>
    </citation>
    <scope>NUCLEOTIDE SEQUENCE [LARGE SCALE GENOMIC DNA]</scope>
    <source>
        <strain evidence="3 4">DSM 9789</strain>
    </source>
</reference>
<evidence type="ECO:0000313" key="3">
    <source>
        <dbReference type="EMBL" id="SMD31564.1"/>
    </source>
</evidence>
<dbReference type="GO" id="GO:0004150">
    <property type="term" value="F:dihydroneopterin aldolase activity"/>
    <property type="evidence" value="ECO:0007669"/>
    <property type="project" value="UniProtKB-UniRule"/>
</dbReference>
<sequence>MYDPAEKYFNCTDIQRAFFEAGIKLGAIFHQYTGIPVNSENASMAEEFIERSTMIQPFVENVRISINNVKRSSGTYSYSSLNEKMLHAEVLINYNGKKVLGVLNYDEGLDYPVMYAKEVL</sequence>
<dbReference type="Proteomes" id="UP000192315">
    <property type="component" value="Unassembled WGS sequence"/>
</dbReference>
<dbReference type="EMBL" id="FWYE01000005">
    <property type="protein sequence ID" value="SMD31564.1"/>
    <property type="molecule type" value="Genomic_DNA"/>
</dbReference>
<comment type="similarity">
    <text evidence="1">Belongs to the archaeal dihydroneopterin aldolase family.</text>
</comment>
<comment type="subunit">
    <text evidence="1">Homotetramer.</text>
</comment>
<dbReference type="InterPro" id="IPR007181">
    <property type="entry name" value="MtpD_C"/>
</dbReference>
<feature type="domain" description="Dihydroneopterin aldolase MtpD C-terminal" evidence="2">
    <location>
        <begin position="12"/>
        <end position="116"/>
    </location>
</feature>
<dbReference type="Pfam" id="PF04038">
    <property type="entry name" value="DHNA"/>
    <property type="match status" value="1"/>
</dbReference>
<comment type="function">
    <text evidence="1">Catalyzes the conversion of 7,8-dihydroneopterin (H2Neo) to 6-hydroxymethyl-7,8-dihydropterin (6-HMD).</text>
</comment>
<dbReference type="InterPro" id="IPR036839">
    <property type="entry name" value="MptD_sf"/>
</dbReference>
<feature type="binding site" evidence="1">
    <location>
        <position position="114"/>
    </location>
    <ligand>
        <name>substrate</name>
    </ligand>
</feature>
<dbReference type="AlphaFoldDB" id="A0A8G2FXX0"/>
<dbReference type="HAMAP" id="MF_02130">
    <property type="entry name" value="DHNA_arch"/>
    <property type="match status" value="1"/>
</dbReference>
<dbReference type="Gene3D" id="3.30.1300.20">
    <property type="entry name" value="7,8-dihydroneopterin aldolase (MptD)"/>
    <property type="match status" value="1"/>
</dbReference>
<comment type="caution">
    <text evidence="3">The sequence shown here is derived from an EMBL/GenBank/DDBJ whole genome shotgun (WGS) entry which is preliminary data.</text>
</comment>
<gene>
    <name evidence="1" type="primary">mptD</name>
    <name evidence="3" type="ORF">SAMN02745355_1515</name>
</gene>
<dbReference type="OrthoDB" id="132689at2157"/>
<keyword evidence="4" id="KW-1185">Reference proteome</keyword>
<proteinExistence type="inferred from homology"/>
<evidence type="ECO:0000259" key="2">
    <source>
        <dbReference type="Pfam" id="PF04038"/>
    </source>
</evidence>
<dbReference type="SMR" id="A0A8G2FXX0"/>
<protein>
    <recommendedName>
        <fullName evidence="1">Dihydroneopterin aldolase</fullName>
        <shortName evidence="1">DHNA</shortName>
        <ecNumber evidence="1">4.1.2.25</ecNumber>
    </recommendedName>
    <alternativeName>
        <fullName evidence="1">7,8-dihydroneopterin aldolase</fullName>
    </alternativeName>
</protein>
<dbReference type="SUPFAM" id="SSF143560">
    <property type="entry name" value="MK0786-like"/>
    <property type="match status" value="1"/>
</dbReference>
<comment type="catalytic activity">
    <reaction evidence="1">
        <text>7,8-dihydroneopterin = 6-hydroxymethyl-7,8-dihydropterin + glycolaldehyde</text>
        <dbReference type="Rhea" id="RHEA:10540"/>
        <dbReference type="ChEBI" id="CHEBI:17001"/>
        <dbReference type="ChEBI" id="CHEBI:17071"/>
        <dbReference type="ChEBI" id="CHEBI:44841"/>
        <dbReference type="EC" id="4.1.2.25"/>
    </reaction>
</comment>